<dbReference type="AlphaFoldDB" id="A0A841U508"/>
<organism evidence="8 9">
    <name type="scientific">Cohnella xylanilytica</name>
    <dbReference type="NCBI Taxonomy" id="557555"/>
    <lineage>
        <taxon>Bacteria</taxon>
        <taxon>Bacillati</taxon>
        <taxon>Bacillota</taxon>
        <taxon>Bacilli</taxon>
        <taxon>Bacillales</taxon>
        <taxon>Paenibacillaceae</taxon>
        <taxon>Cohnella</taxon>
    </lineage>
</organism>
<dbReference type="PANTHER" id="PTHR43649">
    <property type="entry name" value="ARABINOSE-BINDING PROTEIN-RELATED"/>
    <property type="match status" value="1"/>
</dbReference>
<feature type="region of interest" description="Disordered" evidence="6">
    <location>
        <begin position="26"/>
        <end position="65"/>
    </location>
</feature>
<dbReference type="SUPFAM" id="SSF53850">
    <property type="entry name" value="Periplasmic binding protein-like II"/>
    <property type="match status" value="1"/>
</dbReference>
<protein>
    <submittedName>
        <fullName evidence="8">Extracellular solute-binding protein</fullName>
    </submittedName>
</protein>
<evidence type="ECO:0000256" key="7">
    <source>
        <dbReference type="SAM" id="SignalP"/>
    </source>
</evidence>
<sequence>MQRQSKASLLLSVAIVAGLLAGCAGKDEGNGGASPSAGNESPKAGGSPSAEASKPAEEPPKNADPVKITIMLPLNIAETPPDTIKNEVEKLTNTKLTYQFFPADTYEEKLNAALATGALPEVTYLKNQSTFIQMKGAIRDGQFWEIGPYLSEFPNLSKLKPRILDNTKVDGKLYSLYIGRPLARQGLIYRKDWADKLNLKAPETVDDLVAMAKAFTEKDPDGDGKPNTIGLADRNDLVYGAFKTIASWFGTPNNWGEKDGQLQPDFTFPQYVQAMDTMKQIRDAKAMNQDFAATSKTDQVALFTSGKAGLYIGAMSDIDSLNKDLLKNVPTAVVDTQALIKGPDGQLSTWAIPGYNNVVLFPKSAIKDEARLKEILAFFDKMMTPEVANMMFWGIEGTHYTVVDGKAKVSDDKERTEREVKGYKDSVIGESETNGMYEGYYTLEGRIRAEQFALENEKIAIHDPAAALDSPTYTEKGQELQNLITDATYQYIYGKIDKAGFDKAVEQWRSRGGDKIVEELNAAYKK</sequence>
<keyword evidence="3" id="KW-0472">Membrane</keyword>
<accession>A0A841U508</accession>
<name>A0A841U508_9BACL</name>
<evidence type="ECO:0000313" key="8">
    <source>
        <dbReference type="EMBL" id="MBB6695767.1"/>
    </source>
</evidence>
<evidence type="ECO:0000256" key="3">
    <source>
        <dbReference type="ARBA" id="ARBA00023136"/>
    </source>
</evidence>
<gene>
    <name evidence="8" type="ORF">H7B90_30680</name>
</gene>
<dbReference type="Proteomes" id="UP000553776">
    <property type="component" value="Unassembled WGS sequence"/>
</dbReference>
<dbReference type="CDD" id="cd13580">
    <property type="entry name" value="PBP2_AlgQ_like_1"/>
    <property type="match status" value="1"/>
</dbReference>
<evidence type="ECO:0000256" key="6">
    <source>
        <dbReference type="SAM" id="MobiDB-lite"/>
    </source>
</evidence>
<keyword evidence="4" id="KW-0564">Palmitate</keyword>
<comment type="caution">
    <text evidence="8">The sequence shown here is derived from an EMBL/GenBank/DDBJ whole genome shotgun (WGS) entry which is preliminary data.</text>
</comment>
<evidence type="ECO:0000256" key="5">
    <source>
        <dbReference type="ARBA" id="ARBA00023288"/>
    </source>
</evidence>
<proteinExistence type="predicted"/>
<feature type="chain" id="PRO_5032561819" evidence="7">
    <location>
        <begin position="27"/>
        <end position="526"/>
    </location>
</feature>
<keyword evidence="1" id="KW-1003">Cell membrane</keyword>
<keyword evidence="9" id="KW-1185">Reference proteome</keyword>
<dbReference type="EMBL" id="JACJVR010000140">
    <property type="protein sequence ID" value="MBB6695767.1"/>
    <property type="molecule type" value="Genomic_DNA"/>
</dbReference>
<dbReference type="InterPro" id="IPR006059">
    <property type="entry name" value="SBP"/>
</dbReference>
<dbReference type="PANTHER" id="PTHR43649:SF33">
    <property type="entry name" value="POLYGALACTURONAN_RHAMNOGALACTURONAN-BINDING PROTEIN YTCQ"/>
    <property type="match status" value="1"/>
</dbReference>
<dbReference type="InterPro" id="IPR050490">
    <property type="entry name" value="Bact_solute-bd_prot1"/>
</dbReference>
<evidence type="ECO:0000256" key="1">
    <source>
        <dbReference type="ARBA" id="ARBA00022475"/>
    </source>
</evidence>
<dbReference type="Gene3D" id="3.40.190.10">
    <property type="entry name" value="Periplasmic binding protein-like II"/>
    <property type="match status" value="2"/>
</dbReference>
<dbReference type="RefSeq" id="WP_185139718.1">
    <property type="nucleotide sequence ID" value="NZ_JACJVR010000140.1"/>
</dbReference>
<evidence type="ECO:0000256" key="4">
    <source>
        <dbReference type="ARBA" id="ARBA00023139"/>
    </source>
</evidence>
<keyword evidence="2 7" id="KW-0732">Signal</keyword>
<keyword evidence="5" id="KW-0449">Lipoprotein</keyword>
<feature type="signal peptide" evidence="7">
    <location>
        <begin position="1"/>
        <end position="26"/>
    </location>
</feature>
<dbReference type="PROSITE" id="PS51257">
    <property type="entry name" value="PROKAR_LIPOPROTEIN"/>
    <property type="match status" value="1"/>
</dbReference>
<reference evidence="8 9" key="1">
    <citation type="submission" date="2020-08" db="EMBL/GenBank/DDBJ databases">
        <title>Cohnella phylogeny.</title>
        <authorList>
            <person name="Dunlap C."/>
        </authorList>
    </citation>
    <scope>NUCLEOTIDE SEQUENCE [LARGE SCALE GENOMIC DNA]</scope>
    <source>
        <strain evidence="8 9">DSM 25239</strain>
    </source>
</reference>
<dbReference type="Pfam" id="PF01547">
    <property type="entry name" value="SBP_bac_1"/>
    <property type="match status" value="1"/>
</dbReference>
<evidence type="ECO:0000313" key="9">
    <source>
        <dbReference type="Proteomes" id="UP000553776"/>
    </source>
</evidence>
<evidence type="ECO:0000256" key="2">
    <source>
        <dbReference type="ARBA" id="ARBA00022729"/>
    </source>
</evidence>